<dbReference type="AGR" id="MGI:3704505"/>
<name>Q3UUN3_MOUSE</name>
<protein>
    <submittedName>
        <fullName evidence="2">Uncharacterized protein</fullName>
    </submittedName>
</protein>
<feature type="transmembrane region" description="Helical" evidence="1">
    <location>
        <begin position="25"/>
        <end position="42"/>
    </location>
</feature>
<dbReference type="AlphaFoldDB" id="Q3UUN3"/>
<organism evidence="2">
    <name type="scientific">Mus musculus</name>
    <name type="common">Mouse</name>
    <dbReference type="NCBI Taxonomy" id="10090"/>
    <lineage>
        <taxon>Eukaryota</taxon>
        <taxon>Metazoa</taxon>
        <taxon>Chordata</taxon>
        <taxon>Craniata</taxon>
        <taxon>Vertebrata</taxon>
        <taxon>Euteleostomi</taxon>
        <taxon>Mammalia</taxon>
        <taxon>Eutheria</taxon>
        <taxon>Euarchontoglires</taxon>
        <taxon>Glires</taxon>
        <taxon>Rodentia</taxon>
        <taxon>Myomorpha</taxon>
        <taxon>Muroidea</taxon>
        <taxon>Muridae</taxon>
        <taxon>Murinae</taxon>
        <taxon>Mus</taxon>
        <taxon>Mus</taxon>
    </lineage>
</organism>
<reference evidence="2" key="1">
    <citation type="journal article" date="1999" name="Methods Enzymol.">
        <title>High-efficiency full-length cDNA cloning.</title>
        <authorList>
            <person name="Carninci P."/>
            <person name="Hayashizaki Y."/>
        </authorList>
    </citation>
    <scope>NUCLEOTIDE SEQUENCE</scope>
    <source>
        <strain evidence="2">C57BL/6J</strain>
        <tissue evidence="2">Hypothalamus</tissue>
    </source>
</reference>
<evidence type="ECO:0000313" key="2">
    <source>
        <dbReference type="EMBL" id="BAE23592.1"/>
    </source>
</evidence>
<reference evidence="2" key="3">
    <citation type="journal article" date="2000" name="Genome Res.">
        <title>RIKEN integrated sequence analysis (RISA) system--384-format sequencing pipeline with 384 multicapillary sequencer.</title>
        <authorList>
            <person name="Shibata K."/>
            <person name="Itoh M."/>
            <person name="Aizawa K."/>
            <person name="Nagaoka S."/>
            <person name="Sasaki N."/>
            <person name="Carninci P."/>
            <person name="Konno H."/>
            <person name="Akiyama J."/>
            <person name="Nishi K."/>
            <person name="Kitsunai T."/>
            <person name="Tashiro H."/>
            <person name="Itoh M."/>
            <person name="Sumi N."/>
            <person name="Ishii Y."/>
            <person name="Nakamura S."/>
            <person name="Hazama M."/>
            <person name="Nishine T."/>
            <person name="Harada A."/>
            <person name="Yamamoto R."/>
            <person name="Matsumoto H."/>
            <person name="Sakaguchi S."/>
            <person name="Ikegami T."/>
            <person name="Kashiwagi K."/>
            <person name="Fujiwake S."/>
            <person name="Inoue K."/>
            <person name="Togawa Y."/>
            <person name="Izawa M."/>
            <person name="Ohara E."/>
            <person name="Watahiki M."/>
            <person name="Yoneda Y."/>
            <person name="Ishikawa T."/>
            <person name="Ozawa K."/>
            <person name="Tanaka T."/>
            <person name="Matsuura S."/>
            <person name="Kawai J."/>
            <person name="Okazaki Y."/>
            <person name="Muramatsu M."/>
            <person name="Inoue Y."/>
            <person name="Kira A."/>
            <person name="Hayashizaki Y."/>
        </authorList>
    </citation>
    <scope>NUCLEOTIDE SEQUENCE</scope>
    <source>
        <strain evidence="2">C57BL/6J</strain>
        <tissue evidence="2">Hypothalamus</tissue>
    </source>
</reference>
<keyword evidence="1" id="KW-1133">Transmembrane helix</keyword>
<keyword evidence="1" id="KW-0472">Membrane</keyword>
<reference evidence="2" key="2">
    <citation type="journal article" date="2000" name="Genome Res.">
        <title>Normalization and subtraction of cap-trapper-selected cDNAs to prepare full-length cDNA libraries for rapid discovery of new genes.</title>
        <authorList>
            <person name="Carninci P."/>
            <person name="Shibata Y."/>
            <person name="Hayatsu N."/>
            <person name="Sugahara Y."/>
            <person name="Shibata K."/>
            <person name="Itoh M."/>
            <person name="Konno H."/>
            <person name="Okazaki Y."/>
            <person name="Muramatsu M."/>
            <person name="Hayashizaki Y."/>
        </authorList>
    </citation>
    <scope>NUCLEOTIDE SEQUENCE</scope>
    <source>
        <strain evidence="2">C57BL/6J</strain>
        <tissue evidence="2">Hypothalamus</tissue>
    </source>
</reference>
<reference evidence="2" key="7">
    <citation type="journal article" date="2005" name="Science">
        <title>The Transcriptional Landscape of the Mammalian Genome.</title>
        <authorList>
            <consortium name="The FANTOM Consortium"/>
            <consortium name="Riken Genome Exploration Research Group and Genome Science Group (Genome Network Project Core Group)"/>
        </authorList>
    </citation>
    <scope>NUCLEOTIDE SEQUENCE</scope>
    <source>
        <strain evidence="2">C57BL/6J</strain>
        <tissue evidence="2">Hypothalamus</tissue>
    </source>
</reference>
<gene>
    <name evidence="3" type="primary">Gm10489</name>
</gene>
<evidence type="ECO:0000256" key="1">
    <source>
        <dbReference type="SAM" id="Phobius"/>
    </source>
</evidence>
<reference evidence="2" key="6">
    <citation type="submission" date="2004-03" db="EMBL/GenBank/DDBJ databases">
        <authorList>
            <person name="Arakawa T."/>
            <person name="Carninci P."/>
            <person name="Fukuda S."/>
            <person name="Hashizume W."/>
            <person name="Hayashida K."/>
            <person name="Hori F."/>
            <person name="Iida J."/>
            <person name="Imamura K."/>
            <person name="Imotani K."/>
            <person name="Itoh M."/>
            <person name="Kanagawa S."/>
            <person name="Kawai J."/>
            <person name="Kojima M."/>
            <person name="Konno H."/>
            <person name="Murata M."/>
            <person name="Nakamura M."/>
            <person name="Ninomiya N."/>
            <person name="Nishiyori H."/>
            <person name="Nomura K."/>
            <person name="Ohno M."/>
            <person name="Sakazume N."/>
            <person name="Sano H."/>
            <person name="Sasaki D."/>
            <person name="Shibata K."/>
            <person name="Shiraki T."/>
            <person name="Tagami M."/>
            <person name="Tagami Y."/>
            <person name="Waki K."/>
            <person name="Watahiki A."/>
            <person name="Muramatsu M."/>
            <person name="Hayashizaki Y."/>
        </authorList>
    </citation>
    <scope>NUCLEOTIDE SEQUENCE</scope>
    <source>
        <strain evidence="2">C57BL/6J</strain>
        <tissue evidence="2">Hypothalamus</tissue>
    </source>
</reference>
<keyword evidence="1" id="KW-0812">Transmembrane</keyword>
<accession>Q3UUN3</accession>
<dbReference type="EMBL" id="AK138241">
    <property type="protein sequence ID" value="BAE23592.1"/>
    <property type="molecule type" value="mRNA"/>
</dbReference>
<sequence length="48" mass="5063">MHVDMGCSLHGPGRGQLQGDGNTEAFASLLAGSFLLLLPGLMKHAKVW</sequence>
<reference evidence="2" key="5">
    <citation type="journal article" date="2002" name="Nature">
        <title>Analysis of the mouse transcriptome based on functional annotation of 60,770 full-length cDNAs.</title>
        <authorList>
            <consortium name="The FANTOM Consortium and the RIKEN Genome Exploration Research Group Phase I and II Team"/>
        </authorList>
    </citation>
    <scope>NUCLEOTIDE SEQUENCE</scope>
    <source>
        <strain evidence="2">C57BL/6J</strain>
        <tissue evidence="2">Hypothalamus</tissue>
    </source>
</reference>
<dbReference type="MGI" id="MGI:3704505">
    <property type="gene designation" value="Gm10489"/>
</dbReference>
<evidence type="ECO:0000313" key="3">
    <source>
        <dbReference type="MGI" id="MGI:3704505"/>
    </source>
</evidence>
<reference evidence="2" key="8">
    <citation type="journal article" date="2005" name="Science">
        <title>Antisense Transcription in the Mammalian Transcriptome.</title>
        <authorList>
            <consortium name="RIKEN Genome Exploration Research Group and Genome Science Group (Genome Network Project Core Group) and the FANTOM Consortium"/>
        </authorList>
    </citation>
    <scope>NUCLEOTIDE SEQUENCE</scope>
    <source>
        <strain evidence="2">C57BL/6J</strain>
        <tissue evidence="2">Hypothalamus</tissue>
    </source>
</reference>
<proteinExistence type="evidence at transcript level"/>
<reference evidence="2" key="4">
    <citation type="journal article" date="2001" name="Nature">
        <title>Functional annotation of a full-length mouse cDNA collection.</title>
        <authorList>
            <consortium name="The RIKEN Genome Exploration Research Group Phase II Team and the FANTOM Consortium"/>
        </authorList>
    </citation>
    <scope>NUCLEOTIDE SEQUENCE</scope>
    <source>
        <strain evidence="2">C57BL/6J</strain>
        <tissue evidence="2">Hypothalamus</tissue>
    </source>
</reference>